<keyword evidence="1" id="KW-0472">Membrane</keyword>
<dbReference type="RefSeq" id="WP_269285538.1">
    <property type="nucleotide sequence ID" value="NZ_JAPVOI010000005.1"/>
</dbReference>
<keyword evidence="3" id="KW-1185">Reference proteome</keyword>
<evidence type="ECO:0000256" key="1">
    <source>
        <dbReference type="SAM" id="Phobius"/>
    </source>
</evidence>
<gene>
    <name evidence="2" type="ORF">O3W52_28645</name>
</gene>
<evidence type="ECO:0000313" key="2">
    <source>
        <dbReference type="EMBL" id="MCZ4093729.1"/>
    </source>
</evidence>
<comment type="caution">
    <text evidence="2">The sequence shown here is derived from an EMBL/GenBank/DDBJ whole genome shotgun (WGS) entry which is preliminary data.</text>
</comment>
<feature type="transmembrane region" description="Helical" evidence="1">
    <location>
        <begin position="21"/>
        <end position="46"/>
    </location>
</feature>
<keyword evidence="1" id="KW-0812">Transmembrane</keyword>
<reference evidence="2" key="1">
    <citation type="submission" date="2022-10" db="EMBL/GenBank/DDBJ databases">
        <title>Whole genome sequencing of three plant growth promoting bacteria isolated from Vachellia tortilis subsp. raddiana in Morocco.</title>
        <authorList>
            <person name="Hnini M."/>
            <person name="Zouagui R."/>
            <person name="Zouagui H."/>
            <person name="Chemao Elfihri M.-W."/>
            <person name="Ibrahimi A."/>
            <person name="Sbabou L."/>
            <person name="Aurag J."/>
        </authorList>
    </citation>
    <scope>NUCLEOTIDE SEQUENCE</scope>
    <source>
        <strain evidence="2">LMR678</strain>
    </source>
</reference>
<proteinExistence type="predicted"/>
<keyword evidence="1" id="KW-1133">Transmembrane helix</keyword>
<sequence length="68" mass="7508">MAFFIFGVDGKTITRKLFEDIYFNLTPVIAVVSTIIVGISILLMGASLCFTTNFPANFYGPSPRSRRA</sequence>
<dbReference type="Proteomes" id="UP001079430">
    <property type="component" value="Unassembled WGS sequence"/>
</dbReference>
<evidence type="ECO:0000313" key="3">
    <source>
        <dbReference type="Proteomes" id="UP001079430"/>
    </source>
</evidence>
<name>A0ABT4KPG5_9HYPH</name>
<organism evidence="2 3">
    <name type="scientific">Sinorhizobium psoraleae</name>
    <dbReference type="NCBI Taxonomy" id="520838"/>
    <lineage>
        <taxon>Bacteria</taxon>
        <taxon>Pseudomonadati</taxon>
        <taxon>Pseudomonadota</taxon>
        <taxon>Alphaproteobacteria</taxon>
        <taxon>Hyphomicrobiales</taxon>
        <taxon>Rhizobiaceae</taxon>
        <taxon>Sinorhizobium/Ensifer group</taxon>
        <taxon>Sinorhizobium</taxon>
    </lineage>
</organism>
<protein>
    <submittedName>
        <fullName evidence="2">Uncharacterized protein</fullName>
    </submittedName>
</protein>
<dbReference type="EMBL" id="JAPVOI010000005">
    <property type="protein sequence ID" value="MCZ4093729.1"/>
    <property type="molecule type" value="Genomic_DNA"/>
</dbReference>
<accession>A0ABT4KPG5</accession>